<proteinExistence type="predicted"/>
<name>A0AAN7XNR6_ELEMC</name>
<dbReference type="EMBL" id="JAUZQC010000011">
    <property type="protein sequence ID" value="KAK5863050.1"/>
    <property type="molecule type" value="Genomic_DNA"/>
</dbReference>
<sequence>MTQKCTNKQCQEHMSCSVIMGGDSGTVSEQTVGWLRRLSGCISTVWAVMSDGSGLLSTSSSTTQGY</sequence>
<dbReference type="Proteomes" id="UP001346869">
    <property type="component" value="Unassembled WGS sequence"/>
</dbReference>
<accession>A0AAN7XNR6</accession>
<reference evidence="1 2" key="1">
    <citation type="journal article" date="2023" name="Genes (Basel)">
        <title>Chromosome-Level Genome Assembly and Circadian Gene Repertoire of the Patagonia Blennie Eleginops maclovinus-The Closest Ancestral Proxy of Antarctic Cryonotothenioids.</title>
        <authorList>
            <person name="Cheng C.C."/>
            <person name="Rivera-Colon A.G."/>
            <person name="Minhas B.F."/>
            <person name="Wilson L."/>
            <person name="Rayamajhi N."/>
            <person name="Vargas-Chacoff L."/>
            <person name="Catchen J.M."/>
        </authorList>
    </citation>
    <scope>NUCLEOTIDE SEQUENCE [LARGE SCALE GENOMIC DNA]</scope>
    <source>
        <strain evidence="1">JMC-PN-2008</strain>
    </source>
</reference>
<gene>
    <name evidence="1" type="ORF">PBY51_000108</name>
</gene>
<keyword evidence="2" id="KW-1185">Reference proteome</keyword>
<organism evidence="1 2">
    <name type="scientific">Eleginops maclovinus</name>
    <name type="common">Patagonian blennie</name>
    <name type="synonym">Eleginus maclovinus</name>
    <dbReference type="NCBI Taxonomy" id="56733"/>
    <lineage>
        <taxon>Eukaryota</taxon>
        <taxon>Metazoa</taxon>
        <taxon>Chordata</taxon>
        <taxon>Craniata</taxon>
        <taxon>Vertebrata</taxon>
        <taxon>Euteleostomi</taxon>
        <taxon>Actinopterygii</taxon>
        <taxon>Neopterygii</taxon>
        <taxon>Teleostei</taxon>
        <taxon>Neoteleostei</taxon>
        <taxon>Acanthomorphata</taxon>
        <taxon>Eupercaria</taxon>
        <taxon>Perciformes</taxon>
        <taxon>Notothenioidei</taxon>
        <taxon>Eleginopidae</taxon>
        <taxon>Eleginops</taxon>
    </lineage>
</organism>
<protein>
    <submittedName>
        <fullName evidence="1">Uncharacterized protein</fullName>
    </submittedName>
</protein>
<comment type="caution">
    <text evidence="1">The sequence shown here is derived from an EMBL/GenBank/DDBJ whole genome shotgun (WGS) entry which is preliminary data.</text>
</comment>
<evidence type="ECO:0000313" key="2">
    <source>
        <dbReference type="Proteomes" id="UP001346869"/>
    </source>
</evidence>
<dbReference type="AlphaFoldDB" id="A0AAN7XNR6"/>
<reference evidence="1 2" key="2">
    <citation type="journal article" date="2023" name="Mol. Biol. Evol.">
        <title>Genomics of Secondarily Temperate Adaptation in the Only Non-Antarctic Icefish.</title>
        <authorList>
            <person name="Rivera-Colon A.G."/>
            <person name="Rayamajhi N."/>
            <person name="Minhas B.F."/>
            <person name="Madrigal G."/>
            <person name="Bilyk K.T."/>
            <person name="Yoon V."/>
            <person name="Hune M."/>
            <person name="Gregory S."/>
            <person name="Cheng C.H.C."/>
            <person name="Catchen J.M."/>
        </authorList>
    </citation>
    <scope>NUCLEOTIDE SEQUENCE [LARGE SCALE GENOMIC DNA]</scope>
    <source>
        <strain evidence="1">JMC-PN-2008</strain>
    </source>
</reference>
<evidence type="ECO:0000313" key="1">
    <source>
        <dbReference type="EMBL" id="KAK5863050.1"/>
    </source>
</evidence>